<evidence type="ECO:0000256" key="1">
    <source>
        <dbReference type="ARBA" id="ARBA00000151"/>
    </source>
</evidence>
<evidence type="ECO:0000256" key="3">
    <source>
        <dbReference type="ARBA" id="ARBA00004769"/>
    </source>
</evidence>
<sequence length="273" mass="29377">MSVYQALTIAGSDSGGGAGIQADLKTFQELGVYGMSVITAITAQNTTGVQGVYPVEIEGIVQQLDSIGTDLQPRAVKTGMLFSADIIRHVAEKVKQYQWQHLVIDPVMVAKGGSVLLQQEALQALITDLIPLAEIITPNLPEAELLTGLAITNLQQREQAARQLIEMGATYVVIKGGHDTSTSTVIDLLYDGQRFDYLESERIDTPHTHGTGCTFSAALTAELAKGQSIHEAVHTAKQFIQAAIEDGLGIGSGHGPTNHFAYQQRRKVYDHQA</sequence>
<dbReference type="EC" id="2.7.4.7" evidence="6"/>
<protein>
    <recommendedName>
        <fullName evidence="7">Hydroxymethylpyrimidine/phosphomethylpyrimidine kinase</fullName>
        <ecNumber evidence="5">2.7.1.49</ecNumber>
        <ecNumber evidence="6">2.7.4.7</ecNumber>
    </recommendedName>
    <alternativeName>
        <fullName evidence="10">Hydroxymethylpyrimidine kinase</fullName>
    </alternativeName>
    <alternativeName>
        <fullName evidence="11">Hydroxymethylpyrimidine phosphate kinase</fullName>
    </alternativeName>
</protein>
<dbReference type="GO" id="GO:0008902">
    <property type="term" value="F:hydroxymethylpyrimidine kinase activity"/>
    <property type="evidence" value="ECO:0007669"/>
    <property type="project" value="UniProtKB-EC"/>
</dbReference>
<dbReference type="Proteomes" id="UP001597403">
    <property type="component" value="Unassembled WGS sequence"/>
</dbReference>
<comment type="catalytic activity">
    <reaction evidence="1">
        <text>4-amino-5-hydroxymethyl-2-methylpyrimidine + ATP = 4-amino-2-methyl-5-(phosphooxymethyl)pyrimidine + ADP + H(+)</text>
        <dbReference type="Rhea" id="RHEA:23096"/>
        <dbReference type="ChEBI" id="CHEBI:15378"/>
        <dbReference type="ChEBI" id="CHEBI:16892"/>
        <dbReference type="ChEBI" id="CHEBI:30616"/>
        <dbReference type="ChEBI" id="CHEBI:58354"/>
        <dbReference type="ChEBI" id="CHEBI:456216"/>
        <dbReference type="EC" id="2.7.1.49"/>
    </reaction>
</comment>
<keyword evidence="8" id="KW-0784">Thiamine biosynthesis</keyword>
<evidence type="ECO:0000256" key="4">
    <source>
        <dbReference type="ARBA" id="ARBA00009879"/>
    </source>
</evidence>
<comment type="pathway">
    <text evidence="3">Cofactor biosynthesis; thiamine diphosphate biosynthesis; 4-amino-2-methyl-5-diphosphomethylpyrimidine from 5-amino-1-(5-phospho-D-ribosyl)imidazole: step 3/3.</text>
</comment>
<evidence type="ECO:0000313" key="13">
    <source>
        <dbReference type="EMBL" id="MFD1991916.1"/>
    </source>
</evidence>
<evidence type="ECO:0000256" key="8">
    <source>
        <dbReference type="ARBA" id="ARBA00022977"/>
    </source>
</evidence>
<dbReference type="EMBL" id="JBHUGF010000010">
    <property type="protein sequence ID" value="MFD1991916.1"/>
    <property type="molecule type" value="Genomic_DNA"/>
</dbReference>
<name>A0ABW4UZK0_9BACL</name>
<dbReference type="SUPFAM" id="SSF53613">
    <property type="entry name" value="Ribokinase-like"/>
    <property type="match status" value="1"/>
</dbReference>
<comment type="catalytic activity">
    <reaction evidence="2">
        <text>4-amino-2-methyl-5-(phosphooxymethyl)pyrimidine + ATP = 4-amino-2-methyl-5-(diphosphooxymethyl)pyrimidine + ADP</text>
        <dbReference type="Rhea" id="RHEA:19893"/>
        <dbReference type="ChEBI" id="CHEBI:30616"/>
        <dbReference type="ChEBI" id="CHEBI:57841"/>
        <dbReference type="ChEBI" id="CHEBI:58354"/>
        <dbReference type="ChEBI" id="CHEBI:456216"/>
        <dbReference type="EC" id="2.7.4.7"/>
    </reaction>
</comment>
<dbReference type="InterPro" id="IPR004399">
    <property type="entry name" value="HMP/HMP-P_kinase_dom"/>
</dbReference>
<dbReference type="PANTHER" id="PTHR20858:SF17">
    <property type="entry name" value="HYDROXYMETHYLPYRIMIDINE_PHOSPHOMETHYLPYRIMIDINE KINASE THI20-RELATED"/>
    <property type="match status" value="1"/>
</dbReference>
<gene>
    <name evidence="13" type="primary">thiD</name>
    <name evidence="13" type="ORF">ACFSGI_18240</name>
</gene>
<dbReference type="NCBIfam" id="TIGR00097">
    <property type="entry name" value="HMP-P_kinase"/>
    <property type="match status" value="1"/>
</dbReference>
<keyword evidence="13" id="KW-0808">Transferase</keyword>
<comment type="similarity">
    <text evidence="4">Belongs to the ThiD family.</text>
</comment>
<keyword evidence="13" id="KW-0418">Kinase</keyword>
<dbReference type="EC" id="2.7.1.49" evidence="5"/>
<dbReference type="Pfam" id="PF08543">
    <property type="entry name" value="Phos_pyr_kin"/>
    <property type="match status" value="1"/>
</dbReference>
<evidence type="ECO:0000256" key="11">
    <source>
        <dbReference type="ARBA" id="ARBA00043176"/>
    </source>
</evidence>
<dbReference type="RefSeq" id="WP_204825591.1">
    <property type="nucleotide sequence ID" value="NZ_JBHUGF010000010.1"/>
</dbReference>
<dbReference type="Gene3D" id="3.40.1190.20">
    <property type="match status" value="1"/>
</dbReference>
<evidence type="ECO:0000259" key="12">
    <source>
        <dbReference type="Pfam" id="PF08543"/>
    </source>
</evidence>
<reference evidence="14" key="1">
    <citation type="journal article" date="2019" name="Int. J. Syst. Evol. Microbiol.">
        <title>The Global Catalogue of Microorganisms (GCM) 10K type strain sequencing project: providing services to taxonomists for standard genome sequencing and annotation.</title>
        <authorList>
            <consortium name="The Broad Institute Genomics Platform"/>
            <consortium name="The Broad Institute Genome Sequencing Center for Infectious Disease"/>
            <person name="Wu L."/>
            <person name="Ma J."/>
        </authorList>
    </citation>
    <scope>NUCLEOTIDE SEQUENCE [LARGE SCALE GENOMIC DNA]</scope>
    <source>
        <strain evidence="14">CGMCC 1.15067</strain>
    </source>
</reference>
<proteinExistence type="inferred from homology"/>
<evidence type="ECO:0000256" key="9">
    <source>
        <dbReference type="ARBA" id="ARBA00037917"/>
    </source>
</evidence>
<evidence type="ECO:0000256" key="7">
    <source>
        <dbReference type="ARBA" id="ARBA00019161"/>
    </source>
</evidence>
<evidence type="ECO:0000313" key="14">
    <source>
        <dbReference type="Proteomes" id="UP001597403"/>
    </source>
</evidence>
<evidence type="ECO:0000256" key="2">
    <source>
        <dbReference type="ARBA" id="ARBA00000565"/>
    </source>
</evidence>
<dbReference type="InterPro" id="IPR013749">
    <property type="entry name" value="PM/HMP-P_kinase-1"/>
</dbReference>
<keyword evidence="14" id="KW-1185">Reference proteome</keyword>
<evidence type="ECO:0000256" key="6">
    <source>
        <dbReference type="ARBA" id="ARBA00012963"/>
    </source>
</evidence>
<dbReference type="InterPro" id="IPR029056">
    <property type="entry name" value="Ribokinase-like"/>
</dbReference>
<dbReference type="GO" id="GO:0008972">
    <property type="term" value="F:phosphomethylpyrimidine kinase activity"/>
    <property type="evidence" value="ECO:0007669"/>
    <property type="project" value="UniProtKB-EC"/>
</dbReference>
<evidence type="ECO:0000256" key="5">
    <source>
        <dbReference type="ARBA" id="ARBA00012135"/>
    </source>
</evidence>
<feature type="domain" description="Pyridoxamine kinase/Phosphomethylpyrimidine kinase" evidence="12">
    <location>
        <begin position="13"/>
        <end position="258"/>
    </location>
</feature>
<accession>A0ABW4UZK0</accession>
<dbReference type="CDD" id="cd01169">
    <property type="entry name" value="HMPP_kinase"/>
    <property type="match status" value="1"/>
</dbReference>
<dbReference type="PANTHER" id="PTHR20858">
    <property type="entry name" value="PHOSPHOMETHYLPYRIMIDINE KINASE"/>
    <property type="match status" value="1"/>
</dbReference>
<organism evidence="13 14">
    <name type="scientific">Paenibacillus nicotianae</name>
    <dbReference type="NCBI Taxonomy" id="1526551"/>
    <lineage>
        <taxon>Bacteria</taxon>
        <taxon>Bacillati</taxon>
        <taxon>Bacillota</taxon>
        <taxon>Bacilli</taxon>
        <taxon>Bacillales</taxon>
        <taxon>Paenibacillaceae</taxon>
        <taxon>Paenibacillus</taxon>
    </lineage>
</organism>
<comment type="caution">
    <text evidence="13">The sequence shown here is derived from an EMBL/GenBank/DDBJ whole genome shotgun (WGS) entry which is preliminary data.</text>
</comment>
<comment type="pathway">
    <text evidence="9">Cofactor biosynthesis; thiamine diphosphate biosynthesis; 4-amino-2-methyl-5-diphosphomethylpyrimidine from 5-amino-1-(5-phospho-D-ribosyl)imidazole: step 2/3.</text>
</comment>
<evidence type="ECO:0000256" key="10">
    <source>
        <dbReference type="ARBA" id="ARBA00042102"/>
    </source>
</evidence>